<proteinExistence type="predicted"/>
<evidence type="ECO:0000313" key="1">
    <source>
        <dbReference type="EMBL" id="OSX80105.1"/>
    </source>
</evidence>
<evidence type="ECO:0000313" key="2">
    <source>
        <dbReference type="Proteomes" id="UP000218209"/>
    </source>
</evidence>
<dbReference type="AlphaFoldDB" id="A0A1X6PH64"/>
<gene>
    <name evidence="1" type="ORF">BU14_0058s0017</name>
</gene>
<organism evidence="1 2">
    <name type="scientific">Porphyra umbilicalis</name>
    <name type="common">Purple laver</name>
    <name type="synonym">Red alga</name>
    <dbReference type="NCBI Taxonomy" id="2786"/>
    <lineage>
        <taxon>Eukaryota</taxon>
        <taxon>Rhodophyta</taxon>
        <taxon>Bangiophyceae</taxon>
        <taxon>Bangiales</taxon>
        <taxon>Bangiaceae</taxon>
        <taxon>Porphyra</taxon>
    </lineage>
</organism>
<dbReference type="EMBL" id="KV918780">
    <property type="protein sequence ID" value="OSX80105.1"/>
    <property type="molecule type" value="Genomic_DNA"/>
</dbReference>
<dbReference type="Proteomes" id="UP000218209">
    <property type="component" value="Unassembled WGS sequence"/>
</dbReference>
<protein>
    <submittedName>
        <fullName evidence="1">Uncharacterized protein</fullName>
    </submittedName>
</protein>
<dbReference type="SUPFAM" id="SSF52047">
    <property type="entry name" value="RNI-like"/>
    <property type="match status" value="1"/>
</dbReference>
<accession>A0A1X6PH64</accession>
<sequence>MCNSSTSVLAQLLHSWPTTRLGDTLVELNLTAVGAAAPCAAHAAALGGTTLRPRDFSVLRTDCTRLCVLCVTRCRWWSNTYVASLLGVVADDAWAVASASHLDVLLMANTSVTAVAVTAAWSAGVRVIDVSRCSRVVGDLFLSGTWPAPPIGTGAAVAGGDVPAMGGGVAGRRNDRRWSLALAILKLCGTRLSAFGVSGGHRTGRYVELNTSECKHLVHVDMNPASLCSASFSDCRKLAAGTLLSHLWSAGSRVAVGNEGVVAGAFPRPAAAAHFCLFPCLTLWRCSAAPLDRLVCCGGALPSLQRLVVHGVEGLTGRVLDDLPALELVNASGCPAMEVVSVAGCTALLRMDLRCKRAPLERVSVVLRGGGQVLGLRPAWRVWSDSSVLHVRHG</sequence>
<name>A0A1X6PH64_PORUM</name>
<reference evidence="1 2" key="1">
    <citation type="submission" date="2017-03" db="EMBL/GenBank/DDBJ databases">
        <title>WGS assembly of Porphyra umbilicalis.</title>
        <authorList>
            <person name="Brawley S.H."/>
            <person name="Blouin N.A."/>
            <person name="Ficko-Blean E."/>
            <person name="Wheeler G.L."/>
            <person name="Lohr M."/>
            <person name="Goodson H.V."/>
            <person name="Jenkins J.W."/>
            <person name="Blaby-Haas C.E."/>
            <person name="Helliwell K.E."/>
            <person name="Chan C."/>
            <person name="Marriage T."/>
            <person name="Bhattacharya D."/>
            <person name="Klein A.S."/>
            <person name="Badis Y."/>
            <person name="Brodie J."/>
            <person name="Cao Y."/>
            <person name="Collen J."/>
            <person name="Dittami S.M."/>
            <person name="Gachon C.M."/>
            <person name="Green B.R."/>
            <person name="Karpowicz S."/>
            <person name="Kim J.W."/>
            <person name="Kudahl U."/>
            <person name="Lin S."/>
            <person name="Michel G."/>
            <person name="Mittag M."/>
            <person name="Olson B.J."/>
            <person name="Pangilinan J."/>
            <person name="Peng Y."/>
            <person name="Qiu H."/>
            <person name="Shu S."/>
            <person name="Singer J.T."/>
            <person name="Smith A.G."/>
            <person name="Sprecher B.N."/>
            <person name="Wagner V."/>
            <person name="Wang W."/>
            <person name="Wang Z.-Y."/>
            <person name="Yan J."/>
            <person name="Yarish C."/>
            <person name="Zoeuner-Riek S."/>
            <person name="Zhuang Y."/>
            <person name="Zou Y."/>
            <person name="Lindquist E.A."/>
            <person name="Grimwood J."/>
            <person name="Barry K."/>
            <person name="Rokhsar D.S."/>
            <person name="Schmutz J."/>
            <person name="Stiller J.W."/>
            <person name="Grossman A.R."/>
            <person name="Prochnik S.E."/>
        </authorList>
    </citation>
    <scope>NUCLEOTIDE SEQUENCE [LARGE SCALE GENOMIC DNA]</scope>
    <source>
        <strain evidence="1">4086291</strain>
    </source>
</reference>
<keyword evidence="2" id="KW-1185">Reference proteome</keyword>